<dbReference type="PANTHER" id="PTHR33908">
    <property type="entry name" value="MANNOSYLTRANSFERASE YKCB-RELATED"/>
    <property type="match status" value="1"/>
</dbReference>
<dbReference type="GO" id="GO:0016763">
    <property type="term" value="F:pentosyltransferase activity"/>
    <property type="evidence" value="ECO:0007669"/>
    <property type="project" value="TreeGrafter"/>
</dbReference>
<reference evidence="10 11" key="1">
    <citation type="submission" date="2018-10" db="EMBL/GenBank/DDBJ databases">
        <title>Sequencing the genomes of 1000 actinobacteria strains.</title>
        <authorList>
            <person name="Klenk H.-P."/>
        </authorList>
    </citation>
    <scope>NUCLEOTIDE SEQUENCE [LARGE SCALE GENOMIC DNA]</scope>
    <source>
        <strain evidence="10 11">DSM 45175</strain>
    </source>
</reference>
<keyword evidence="6 8" id="KW-1133">Transmembrane helix</keyword>
<dbReference type="OrthoDB" id="5318634at2"/>
<keyword evidence="11" id="KW-1185">Reference proteome</keyword>
<keyword evidence="4 10" id="KW-0808">Transferase</keyword>
<evidence type="ECO:0000256" key="3">
    <source>
        <dbReference type="ARBA" id="ARBA00022676"/>
    </source>
</evidence>
<feature type="transmembrane region" description="Helical" evidence="8">
    <location>
        <begin position="260"/>
        <end position="277"/>
    </location>
</feature>
<dbReference type="EMBL" id="RBKT01000001">
    <property type="protein sequence ID" value="RKR90286.1"/>
    <property type="molecule type" value="Genomic_DNA"/>
</dbReference>
<evidence type="ECO:0000256" key="5">
    <source>
        <dbReference type="ARBA" id="ARBA00022692"/>
    </source>
</evidence>
<dbReference type="GO" id="GO:0009103">
    <property type="term" value="P:lipopolysaccharide biosynthetic process"/>
    <property type="evidence" value="ECO:0007669"/>
    <property type="project" value="UniProtKB-ARBA"/>
</dbReference>
<dbReference type="AlphaFoldDB" id="A0A495JMP9"/>
<evidence type="ECO:0000313" key="11">
    <source>
        <dbReference type="Proteomes" id="UP000277671"/>
    </source>
</evidence>
<comment type="caution">
    <text evidence="10">The sequence shown here is derived from an EMBL/GenBank/DDBJ whole genome shotgun (WGS) entry which is preliminary data.</text>
</comment>
<dbReference type="Pfam" id="PF13231">
    <property type="entry name" value="PMT_2"/>
    <property type="match status" value="1"/>
</dbReference>
<evidence type="ECO:0000256" key="4">
    <source>
        <dbReference type="ARBA" id="ARBA00022679"/>
    </source>
</evidence>
<proteinExistence type="predicted"/>
<keyword evidence="7 8" id="KW-0472">Membrane</keyword>
<feature type="transmembrane region" description="Helical" evidence="8">
    <location>
        <begin position="12"/>
        <end position="36"/>
    </location>
</feature>
<dbReference type="InterPro" id="IPR038731">
    <property type="entry name" value="RgtA/B/C-like"/>
</dbReference>
<comment type="subcellular location">
    <subcellularLocation>
        <location evidence="1">Cell membrane</location>
        <topology evidence="1">Multi-pass membrane protein</topology>
    </subcellularLocation>
</comment>
<feature type="transmembrane region" description="Helical" evidence="8">
    <location>
        <begin position="134"/>
        <end position="151"/>
    </location>
</feature>
<evidence type="ECO:0000256" key="7">
    <source>
        <dbReference type="ARBA" id="ARBA00023136"/>
    </source>
</evidence>
<dbReference type="GO" id="GO:0005886">
    <property type="term" value="C:plasma membrane"/>
    <property type="evidence" value="ECO:0007669"/>
    <property type="project" value="UniProtKB-SubCell"/>
</dbReference>
<protein>
    <submittedName>
        <fullName evidence="10">Dolichyl-phosphate-mannose-protein mannosyltransferase</fullName>
    </submittedName>
</protein>
<evidence type="ECO:0000256" key="1">
    <source>
        <dbReference type="ARBA" id="ARBA00004651"/>
    </source>
</evidence>
<feature type="transmembrane region" description="Helical" evidence="8">
    <location>
        <begin position="87"/>
        <end position="107"/>
    </location>
</feature>
<evidence type="ECO:0000256" key="6">
    <source>
        <dbReference type="ARBA" id="ARBA00022989"/>
    </source>
</evidence>
<sequence length="488" mass="53014">MSTASPSRRHPWRAHPALVVSVLLLLISGILLRFLATSPLWLDEAQSVAISELPLPQLFDALRADAAPPLYYLLLHGWIGLVGTGDWAVRALSGLFAVAALPLFYLLARRSAAGLATLALAAANPWLVRYATEARPYALEVLLVLLGVLCLERVYRRPGPAPAALLALVVGLLLLTHYWSLFLYPVVGLGLLVSLLRTRSRAAGWSLAGLAAGAVLFVPWLPSFRYQVQHTGTPWTGRSGSQVLLHLVAEWGTAGLRPPIVLLLVTWPLTVWAALTGGRRSRLLGAAGGATLLLAFGVAWLTGSAVVSRYTAVVVPLALLLLGTGAALLPRRWPALIVTGLALSWLATDAVLVTRQRTDAGPIAAVLNRHLTDADTVIFCPDQLGPDIVRRLHAHPRLLSFPHQDTPGRLDWIDYKQRIESQDPVRLAEQVAAGRDGGAVWLIPRYGYRPFGERCQQLGIALERVLGPAQQSEVTSRGAREPIWRWER</sequence>
<feature type="transmembrane region" description="Helical" evidence="8">
    <location>
        <begin position="283"/>
        <end position="303"/>
    </location>
</feature>
<accession>A0A495JMP9</accession>
<evidence type="ECO:0000256" key="2">
    <source>
        <dbReference type="ARBA" id="ARBA00022475"/>
    </source>
</evidence>
<keyword evidence="3 10" id="KW-0328">Glycosyltransferase</keyword>
<name>A0A495JMP9_9ACTN</name>
<feature type="transmembrane region" description="Helical" evidence="8">
    <location>
        <begin position="310"/>
        <end position="329"/>
    </location>
</feature>
<evidence type="ECO:0000256" key="8">
    <source>
        <dbReference type="SAM" id="Phobius"/>
    </source>
</evidence>
<keyword evidence="5 8" id="KW-0812">Transmembrane</keyword>
<dbReference type="InterPro" id="IPR050297">
    <property type="entry name" value="LipidA_mod_glycosyltrf_83"/>
</dbReference>
<dbReference type="PANTHER" id="PTHR33908:SF11">
    <property type="entry name" value="MEMBRANE PROTEIN"/>
    <property type="match status" value="1"/>
</dbReference>
<keyword evidence="2" id="KW-1003">Cell membrane</keyword>
<gene>
    <name evidence="10" type="ORF">BDK92_4656</name>
</gene>
<feature type="transmembrane region" description="Helical" evidence="8">
    <location>
        <begin position="202"/>
        <end position="221"/>
    </location>
</feature>
<feature type="domain" description="Glycosyltransferase RgtA/B/C/D-like" evidence="9">
    <location>
        <begin position="68"/>
        <end position="221"/>
    </location>
</feature>
<evidence type="ECO:0000313" key="10">
    <source>
        <dbReference type="EMBL" id="RKR90286.1"/>
    </source>
</evidence>
<dbReference type="RefSeq" id="WP_121158583.1">
    <property type="nucleotide sequence ID" value="NZ_RBKT01000001.1"/>
</dbReference>
<feature type="transmembrane region" description="Helical" evidence="8">
    <location>
        <begin position="163"/>
        <end position="182"/>
    </location>
</feature>
<organism evidence="10 11">
    <name type="scientific">Micromonospora pisi</name>
    <dbReference type="NCBI Taxonomy" id="589240"/>
    <lineage>
        <taxon>Bacteria</taxon>
        <taxon>Bacillati</taxon>
        <taxon>Actinomycetota</taxon>
        <taxon>Actinomycetes</taxon>
        <taxon>Micromonosporales</taxon>
        <taxon>Micromonosporaceae</taxon>
        <taxon>Micromonospora</taxon>
    </lineage>
</organism>
<evidence type="ECO:0000259" key="9">
    <source>
        <dbReference type="Pfam" id="PF13231"/>
    </source>
</evidence>
<dbReference type="Proteomes" id="UP000277671">
    <property type="component" value="Unassembled WGS sequence"/>
</dbReference>